<accession>A0A8B8K117</accession>
<feature type="region of interest" description="Disordered" evidence="14">
    <location>
        <begin position="314"/>
        <end position="333"/>
    </location>
</feature>
<dbReference type="GO" id="GO:0005524">
    <property type="term" value="F:ATP binding"/>
    <property type="evidence" value="ECO:0007669"/>
    <property type="project" value="InterPro"/>
</dbReference>
<keyword evidence="10 15" id="KW-1133">Transmembrane helix</keyword>
<dbReference type="PANTHER" id="PTHR48007:SF38">
    <property type="entry name" value="LEUCINE-RICH REPEAT PROTEIN KINASE FAMILY PROTEIN"/>
    <property type="match status" value="1"/>
</dbReference>
<evidence type="ECO:0000259" key="16">
    <source>
        <dbReference type="PROSITE" id="PS50011"/>
    </source>
</evidence>
<sequence>MAIAQAIIHPIFFVIILIIITFPVIHSMSETEALLSLKNSLSNTQALDSWVADSVPCTEDDQWEGVFCYNGIVSGLRLGGMGLLGDIDVNALLELKGLRTISLVNNSFSGSIPQFNRIGFLKAIYLSGNKFSGDIPQEYFKGMRSLKKLLLSDNQFTGHIPSSLAEIPQLMVLHLENNQFSGSIPDLNNPSLVQLNLSNNNLEGKVPASLLKFNESSFGGNPGLCGNMFGRTCELVDERSNAGLSNVAGNVSEPNRSRSSMLEIVVFVVASVVIVSLIVFLIVRSRRKKNEDVDMISAVEVQVAAAPVKRDVDTSVKKASSSRRGGSSHGKGVGEVVMVNSEKGVFGLPDLMRAAAEVLGNGGLGSSYKAVMANGVAVVVKRIRDMNILEKDGFDAEMRKLGKLKHWNILTPLAYHYRKEEKLVISEYVPGGSLMYLLHGDKGPSHAELDWPARLNIVQGIAEGMRYLLTNFASSDLPHGNLKSSNILLGPDYDPLLVDYGFSHMANPSSVAQTLFAYKAPEAAQGQISPSCDVYCLGVVILEILTGKYPSQYLSNGKGGTDVVQWVATAISEGREAELLDPEIASSRNSLGEMVQLLHIGAACTQSNPQERLDMVEGIRRIEEIKTNGGLESRTIEVLPSLRDGYADSHVCESQENGDQSRTRSRHGTNSFGSQGNFEFGIS</sequence>
<dbReference type="Proteomes" id="UP000694853">
    <property type="component" value="Unplaced"/>
</dbReference>
<evidence type="ECO:0000256" key="9">
    <source>
        <dbReference type="ARBA" id="ARBA00022821"/>
    </source>
</evidence>
<protein>
    <submittedName>
        <fullName evidence="18">Pollen receptor-like kinase 3</fullName>
    </submittedName>
</protein>
<dbReference type="InterPro" id="IPR001611">
    <property type="entry name" value="Leu-rich_rpt"/>
</dbReference>
<evidence type="ECO:0000256" key="15">
    <source>
        <dbReference type="SAM" id="Phobius"/>
    </source>
</evidence>
<keyword evidence="5" id="KW-0433">Leucine-rich repeat</keyword>
<reference evidence="18" key="2">
    <citation type="submission" date="2025-08" db="UniProtKB">
        <authorList>
            <consortium name="RefSeq"/>
        </authorList>
    </citation>
    <scope>IDENTIFICATION</scope>
    <source>
        <tissue evidence="18">Young leaves</tissue>
    </source>
</reference>
<dbReference type="Gene3D" id="3.80.10.10">
    <property type="entry name" value="Ribonuclease Inhibitor"/>
    <property type="match status" value="2"/>
</dbReference>
<keyword evidence="11 15" id="KW-0472">Membrane</keyword>
<dbReference type="GO" id="GO:0006952">
    <property type="term" value="P:defense response"/>
    <property type="evidence" value="ECO:0007669"/>
    <property type="project" value="UniProtKB-KW"/>
</dbReference>
<evidence type="ECO:0000256" key="6">
    <source>
        <dbReference type="ARBA" id="ARBA00022692"/>
    </source>
</evidence>
<reference evidence="17" key="1">
    <citation type="journal article" date="2019" name="Toxins">
        <title>Detection of Abrin-Like and Prepropulchellin-Like Toxin Genes and Transcripts Using Whole Genome Sequencing and Full-Length Transcript Sequencing of Abrus precatorius.</title>
        <authorList>
            <person name="Hovde B.T."/>
            <person name="Daligault H.E."/>
            <person name="Hanschen E.R."/>
            <person name="Kunde Y.A."/>
            <person name="Johnson M.B."/>
            <person name="Starkenburg S.R."/>
            <person name="Johnson S.L."/>
        </authorList>
    </citation>
    <scope>NUCLEOTIDE SEQUENCE [LARGE SCALE GENOMIC DNA]</scope>
</reference>
<dbReference type="GO" id="GO:0016020">
    <property type="term" value="C:membrane"/>
    <property type="evidence" value="ECO:0007669"/>
    <property type="project" value="UniProtKB-SubCell"/>
</dbReference>
<evidence type="ECO:0000256" key="14">
    <source>
        <dbReference type="SAM" id="MobiDB-lite"/>
    </source>
</evidence>
<dbReference type="PROSITE" id="PS50011">
    <property type="entry name" value="PROTEIN_KINASE_DOM"/>
    <property type="match status" value="1"/>
</dbReference>
<dbReference type="InterPro" id="IPR013210">
    <property type="entry name" value="LRR_N_plant-typ"/>
</dbReference>
<evidence type="ECO:0000313" key="17">
    <source>
        <dbReference type="Proteomes" id="UP000694853"/>
    </source>
</evidence>
<dbReference type="InterPro" id="IPR000719">
    <property type="entry name" value="Prot_kinase_dom"/>
</dbReference>
<dbReference type="Pfam" id="PF13855">
    <property type="entry name" value="LRR_8"/>
    <property type="match status" value="1"/>
</dbReference>
<dbReference type="Pfam" id="PF00069">
    <property type="entry name" value="Pkinase"/>
    <property type="match status" value="1"/>
</dbReference>
<dbReference type="AlphaFoldDB" id="A0A8B8K117"/>
<keyword evidence="7" id="KW-0732">Signal</keyword>
<evidence type="ECO:0000256" key="3">
    <source>
        <dbReference type="ARBA" id="ARBA00022512"/>
    </source>
</evidence>
<keyword evidence="4" id="KW-0964">Secreted</keyword>
<gene>
    <name evidence="18" type="primary">LOC113851046</name>
</gene>
<dbReference type="SUPFAM" id="SSF52058">
    <property type="entry name" value="L domain-like"/>
    <property type="match status" value="1"/>
</dbReference>
<keyword evidence="8" id="KW-0677">Repeat</keyword>
<dbReference type="RefSeq" id="XP_027337336.1">
    <property type="nucleotide sequence ID" value="XM_027481535.1"/>
</dbReference>
<keyword evidence="9" id="KW-0611">Plant defense</keyword>
<dbReference type="FunFam" id="3.80.10.10:FF:000400">
    <property type="entry name" value="Nuclear pore complex protein NUP107"/>
    <property type="match status" value="1"/>
</dbReference>
<comment type="similarity">
    <text evidence="13">Belongs to the polygalacturonase-inhibiting protein family.</text>
</comment>
<evidence type="ECO:0000256" key="7">
    <source>
        <dbReference type="ARBA" id="ARBA00022729"/>
    </source>
</evidence>
<evidence type="ECO:0000256" key="5">
    <source>
        <dbReference type="ARBA" id="ARBA00022614"/>
    </source>
</evidence>
<name>A0A8B8K117_ABRPR</name>
<evidence type="ECO:0000256" key="11">
    <source>
        <dbReference type="ARBA" id="ARBA00023136"/>
    </source>
</evidence>
<dbReference type="Gene3D" id="1.10.510.10">
    <property type="entry name" value="Transferase(Phosphotransferase) domain 1"/>
    <property type="match status" value="1"/>
</dbReference>
<feature type="transmembrane region" description="Helical" evidence="15">
    <location>
        <begin position="6"/>
        <end position="25"/>
    </location>
</feature>
<dbReference type="Pfam" id="PF00560">
    <property type="entry name" value="LRR_1"/>
    <property type="match status" value="1"/>
</dbReference>
<evidence type="ECO:0000256" key="1">
    <source>
        <dbReference type="ARBA" id="ARBA00004170"/>
    </source>
</evidence>
<dbReference type="InterPro" id="IPR032675">
    <property type="entry name" value="LRR_dom_sf"/>
</dbReference>
<evidence type="ECO:0000256" key="13">
    <source>
        <dbReference type="ARBA" id="ARBA00038043"/>
    </source>
</evidence>
<organism evidence="17 18">
    <name type="scientific">Abrus precatorius</name>
    <name type="common">Indian licorice</name>
    <name type="synonym">Glycine abrus</name>
    <dbReference type="NCBI Taxonomy" id="3816"/>
    <lineage>
        <taxon>Eukaryota</taxon>
        <taxon>Viridiplantae</taxon>
        <taxon>Streptophyta</taxon>
        <taxon>Embryophyta</taxon>
        <taxon>Tracheophyta</taxon>
        <taxon>Spermatophyta</taxon>
        <taxon>Magnoliopsida</taxon>
        <taxon>eudicotyledons</taxon>
        <taxon>Gunneridae</taxon>
        <taxon>Pentapetalae</taxon>
        <taxon>rosids</taxon>
        <taxon>fabids</taxon>
        <taxon>Fabales</taxon>
        <taxon>Fabaceae</taxon>
        <taxon>Papilionoideae</taxon>
        <taxon>50 kb inversion clade</taxon>
        <taxon>NPAAA clade</taxon>
        <taxon>indigoferoid/millettioid clade</taxon>
        <taxon>Abreae</taxon>
        <taxon>Abrus</taxon>
    </lineage>
</organism>
<dbReference type="GO" id="GO:0004672">
    <property type="term" value="F:protein kinase activity"/>
    <property type="evidence" value="ECO:0007669"/>
    <property type="project" value="InterPro"/>
</dbReference>
<evidence type="ECO:0000256" key="12">
    <source>
        <dbReference type="ARBA" id="ARBA00023157"/>
    </source>
</evidence>
<keyword evidence="12" id="KW-1015">Disulfide bond</keyword>
<evidence type="ECO:0000313" key="18">
    <source>
        <dbReference type="RefSeq" id="XP_027337336.1"/>
    </source>
</evidence>
<dbReference type="InterPro" id="IPR046959">
    <property type="entry name" value="PRK1-6/SRF4-like"/>
</dbReference>
<dbReference type="KEGG" id="aprc:113851046"/>
<dbReference type="Pfam" id="PF08263">
    <property type="entry name" value="LRRNT_2"/>
    <property type="match status" value="1"/>
</dbReference>
<dbReference type="OrthoDB" id="418615at2759"/>
<dbReference type="GeneID" id="113851046"/>
<keyword evidence="3" id="KW-0134">Cell wall</keyword>
<dbReference type="PANTHER" id="PTHR48007">
    <property type="entry name" value="LEUCINE-RICH REPEAT RECEPTOR-LIKE PROTEIN KINASE PXC1"/>
    <property type="match status" value="1"/>
</dbReference>
<dbReference type="SUPFAM" id="SSF56112">
    <property type="entry name" value="Protein kinase-like (PK-like)"/>
    <property type="match status" value="1"/>
</dbReference>
<feature type="transmembrane region" description="Helical" evidence="15">
    <location>
        <begin position="264"/>
        <end position="283"/>
    </location>
</feature>
<proteinExistence type="inferred from homology"/>
<feature type="region of interest" description="Disordered" evidence="14">
    <location>
        <begin position="652"/>
        <end position="683"/>
    </location>
</feature>
<keyword evidence="6 15" id="KW-0812">Transmembrane</keyword>
<dbReference type="InterPro" id="IPR011009">
    <property type="entry name" value="Kinase-like_dom_sf"/>
</dbReference>
<keyword evidence="17" id="KW-1185">Reference proteome</keyword>
<feature type="compositionally biased region" description="Polar residues" evidence="14">
    <location>
        <begin position="668"/>
        <end position="677"/>
    </location>
</feature>
<comment type="subcellular location">
    <subcellularLocation>
        <location evidence="1">Membrane</location>
        <topology evidence="1">Peripheral membrane protein</topology>
    </subcellularLocation>
    <subcellularLocation>
        <location evidence="2">Secreted</location>
        <location evidence="2">Cell wall</location>
    </subcellularLocation>
</comment>
<evidence type="ECO:0000256" key="8">
    <source>
        <dbReference type="ARBA" id="ARBA00022737"/>
    </source>
</evidence>
<dbReference type="Gene3D" id="3.30.200.20">
    <property type="entry name" value="Phosphorylase Kinase, domain 1"/>
    <property type="match status" value="1"/>
</dbReference>
<evidence type="ECO:0000256" key="2">
    <source>
        <dbReference type="ARBA" id="ARBA00004191"/>
    </source>
</evidence>
<evidence type="ECO:0000256" key="4">
    <source>
        <dbReference type="ARBA" id="ARBA00022525"/>
    </source>
</evidence>
<feature type="domain" description="Protein kinase" evidence="16">
    <location>
        <begin position="353"/>
        <end position="625"/>
    </location>
</feature>
<evidence type="ECO:0000256" key="10">
    <source>
        <dbReference type="ARBA" id="ARBA00022989"/>
    </source>
</evidence>